<sequence length="143" mass="15162">MSIFGKQAEKEEEVQMSNSSNIIGKGTIITGDIETFGNIRIDGKLNGNVKSKSKVAIGKSSVIVGNIISQNAEIEGEVNGKLEISDVLVLHPTAQINGDIYTGKLVIQSGAKFNGNCKMGEKSVNDLKVDKKGETKQAAKVAN</sequence>
<keyword evidence="3" id="KW-1185">Reference proteome</keyword>
<evidence type="ECO:0000256" key="1">
    <source>
        <dbReference type="ARBA" id="ARBA00044755"/>
    </source>
</evidence>
<dbReference type="EMBL" id="JBDKWZ010000001">
    <property type="protein sequence ID" value="MEN7546508.1"/>
    <property type="molecule type" value="Genomic_DNA"/>
</dbReference>
<reference evidence="2 3" key="1">
    <citation type="submission" date="2024-04" db="EMBL/GenBank/DDBJ databases">
        <title>Novel genus in family Flammeovirgaceae.</title>
        <authorList>
            <person name="Nguyen T.H."/>
            <person name="Vuong T.Q."/>
            <person name="Le H."/>
            <person name="Kim S.-G."/>
        </authorList>
    </citation>
    <scope>NUCLEOTIDE SEQUENCE [LARGE SCALE GENOMIC DNA]</scope>
    <source>
        <strain evidence="2 3">JCM 23209</strain>
    </source>
</reference>
<dbReference type="AlphaFoldDB" id="A0AAW9S299"/>
<proteinExistence type="inferred from homology"/>
<dbReference type="PANTHER" id="PTHR35024">
    <property type="entry name" value="HYPOTHETICAL CYTOSOLIC PROTEIN"/>
    <property type="match status" value="1"/>
</dbReference>
<organism evidence="2 3">
    <name type="scientific">Rapidithrix thailandica</name>
    <dbReference type="NCBI Taxonomy" id="413964"/>
    <lineage>
        <taxon>Bacteria</taxon>
        <taxon>Pseudomonadati</taxon>
        <taxon>Bacteroidota</taxon>
        <taxon>Cytophagia</taxon>
        <taxon>Cytophagales</taxon>
        <taxon>Flammeovirgaceae</taxon>
        <taxon>Rapidithrix</taxon>
    </lineage>
</organism>
<dbReference type="PANTHER" id="PTHR35024:SF4">
    <property type="entry name" value="POLYMER-FORMING CYTOSKELETAL PROTEIN"/>
    <property type="match status" value="1"/>
</dbReference>
<accession>A0AAW9S299</accession>
<evidence type="ECO:0000313" key="3">
    <source>
        <dbReference type="Proteomes" id="UP001403385"/>
    </source>
</evidence>
<protein>
    <submittedName>
        <fullName evidence="2">Polymer-forming cytoskeletal protein</fullName>
    </submittedName>
</protein>
<evidence type="ECO:0000313" key="2">
    <source>
        <dbReference type="EMBL" id="MEN7546508.1"/>
    </source>
</evidence>
<name>A0AAW9S299_9BACT</name>
<gene>
    <name evidence="2" type="ORF">AAG747_01225</name>
</gene>
<dbReference type="Pfam" id="PF04519">
    <property type="entry name" value="Bactofilin"/>
    <property type="match status" value="1"/>
</dbReference>
<comment type="caution">
    <text evidence="2">The sequence shown here is derived from an EMBL/GenBank/DDBJ whole genome shotgun (WGS) entry which is preliminary data.</text>
</comment>
<dbReference type="RefSeq" id="WP_346819294.1">
    <property type="nucleotide sequence ID" value="NZ_JBDKWZ010000001.1"/>
</dbReference>
<comment type="similarity">
    <text evidence="1">Belongs to the bactofilin family.</text>
</comment>
<dbReference type="InterPro" id="IPR007607">
    <property type="entry name" value="BacA/B"/>
</dbReference>
<dbReference type="Proteomes" id="UP001403385">
    <property type="component" value="Unassembled WGS sequence"/>
</dbReference>